<dbReference type="AlphaFoldDB" id="A0AAW9XAA7"/>
<evidence type="ECO:0000313" key="9">
    <source>
        <dbReference type="EMBL" id="MXR56888.1"/>
    </source>
</evidence>
<dbReference type="GO" id="GO:0043023">
    <property type="term" value="F:ribosomal large subunit binding"/>
    <property type="evidence" value="ECO:0007669"/>
    <property type="project" value="UniProtKB-UniRule"/>
</dbReference>
<dbReference type="GO" id="GO:0005525">
    <property type="term" value="F:GTP binding"/>
    <property type="evidence" value="ECO:0007669"/>
    <property type="project" value="InterPro"/>
</dbReference>
<comment type="function">
    <text evidence="6">ATPase that binds to both the 70S ribosome and the 50S ribosomal subunit in a nucleotide-independent manner.</text>
</comment>
<dbReference type="SUPFAM" id="SSF52540">
    <property type="entry name" value="P-loop containing nucleoside triphosphate hydrolases"/>
    <property type="match status" value="1"/>
</dbReference>
<dbReference type="GO" id="GO:0005524">
    <property type="term" value="F:ATP binding"/>
    <property type="evidence" value="ECO:0007669"/>
    <property type="project" value="UniProtKB-UniRule"/>
</dbReference>
<proteinExistence type="inferred from homology"/>
<dbReference type="Pfam" id="PF06071">
    <property type="entry name" value="YchF-GTPase_C"/>
    <property type="match status" value="1"/>
</dbReference>
<dbReference type="PANTHER" id="PTHR23305:SF18">
    <property type="entry name" value="OBG-TYPE G DOMAIN-CONTAINING PROTEIN"/>
    <property type="match status" value="1"/>
</dbReference>
<dbReference type="GO" id="GO:0005737">
    <property type="term" value="C:cytoplasm"/>
    <property type="evidence" value="ECO:0007669"/>
    <property type="project" value="TreeGrafter"/>
</dbReference>
<evidence type="ECO:0000256" key="5">
    <source>
        <dbReference type="ARBA" id="ARBA00022842"/>
    </source>
</evidence>
<dbReference type="Gene3D" id="1.10.150.300">
    <property type="entry name" value="TGS-like domain"/>
    <property type="match status" value="1"/>
</dbReference>
<comment type="similarity">
    <text evidence="6">Belongs to the TRAFAC class OBG-HflX-like GTPase superfamily. OBG GTPase family. YchF/OLA1 subfamily.</text>
</comment>
<dbReference type="InterPro" id="IPR012676">
    <property type="entry name" value="TGS-like"/>
</dbReference>
<reference evidence="9" key="1">
    <citation type="submission" date="2018-07" db="EMBL/GenBank/DDBJ databases">
        <title>Genetic characterization of Mycoplasma hyopneumoniae, M. hyorhinis and M. flocculare isolates through whole genome sequencing analysis: comparative analysis of sequence types and putative genes involved in virulence.</title>
        <authorList>
            <person name="Fourour S."/>
            <person name="Lucas P."/>
            <person name="Touzain F."/>
            <person name="Tocqueville V."/>
            <person name="Kempf I."/>
            <person name="Marois-Crehan C."/>
        </authorList>
    </citation>
    <scope>NUCLEOTIDE SEQUENCE</scope>
    <source>
        <strain evidence="9">MF22</strain>
    </source>
</reference>
<protein>
    <recommendedName>
        <fullName evidence="6">Ribosome-binding ATPase YchF</fullName>
    </recommendedName>
</protein>
<organism evidence="9 10">
    <name type="scientific">Mesomycoplasma flocculare</name>
    <name type="common">Mycoplasma flocculare</name>
    <dbReference type="NCBI Taxonomy" id="2128"/>
    <lineage>
        <taxon>Bacteria</taxon>
        <taxon>Bacillati</taxon>
        <taxon>Mycoplasmatota</taxon>
        <taxon>Mycoplasmoidales</taxon>
        <taxon>Metamycoplasmataceae</taxon>
        <taxon>Mesomycoplasma</taxon>
    </lineage>
</organism>
<keyword evidence="3 6" id="KW-0547">Nucleotide-binding</keyword>
<dbReference type="HAMAP" id="MF_00944">
    <property type="entry name" value="YchF_OLA1_ATPase"/>
    <property type="match status" value="1"/>
</dbReference>
<feature type="binding site" evidence="6">
    <location>
        <begin position="12"/>
        <end position="17"/>
    </location>
    <ligand>
        <name>ATP</name>
        <dbReference type="ChEBI" id="CHEBI:30616"/>
    </ligand>
</feature>
<dbReference type="FunFam" id="3.10.20.30:FF:000001">
    <property type="entry name" value="Ribosome-binding ATPase YchF"/>
    <property type="match status" value="1"/>
</dbReference>
<dbReference type="FunFam" id="1.10.150.300:FF:000001">
    <property type="entry name" value="Ribosome-binding ATPase YchF"/>
    <property type="match status" value="1"/>
</dbReference>
<dbReference type="PROSITE" id="PS51710">
    <property type="entry name" value="G_OBG"/>
    <property type="match status" value="1"/>
</dbReference>
<dbReference type="GO" id="GO:0046872">
    <property type="term" value="F:metal ion binding"/>
    <property type="evidence" value="ECO:0007669"/>
    <property type="project" value="UniProtKB-KW"/>
</dbReference>
<dbReference type="InterPro" id="IPR031167">
    <property type="entry name" value="G_OBG"/>
</dbReference>
<evidence type="ECO:0000259" key="8">
    <source>
        <dbReference type="PROSITE" id="PS51880"/>
    </source>
</evidence>
<dbReference type="InterPro" id="IPR041706">
    <property type="entry name" value="YchF_N"/>
</dbReference>
<evidence type="ECO:0000256" key="6">
    <source>
        <dbReference type="HAMAP-Rule" id="MF_00944"/>
    </source>
</evidence>
<evidence type="ECO:0000313" key="10">
    <source>
        <dbReference type="Proteomes" id="UP001193441"/>
    </source>
</evidence>
<dbReference type="PANTHER" id="PTHR23305">
    <property type="entry name" value="OBG GTPASE FAMILY"/>
    <property type="match status" value="1"/>
</dbReference>
<feature type="domain" description="TGS" evidence="8">
    <location>
        <begin position="282"/>
        <end position="365"/>
    </location>
</feature>
<accession>A0AAW9XAA7</accession>
<name>A0AAW9XAA7_MESFC</name>
<keyword evidence="5" id="KW-0460">Magnesium</keyword>
<dbReference type="Gene3D" id="3.10.20.30">
    <property type="match status" value="1"/>
</dbReference>
<dbReference type="InterPro" id="IPR004095">
    <property type="entry name" value="TGS"/>
</dbReference>
<dbReference type="PROSITE" id="PS51880">
    <property type="entry name" value="TGS"/>
    <property type="match status" value="1"/>
</dbReference>
<evidence type="ECO:0000256" key="2">
    <source>
        <dbReference type="ARBA" id="ARBA00022723"/>
    </source>
</evidence>
<dbReference type="InterPro" id="IPR023192">
    <property type="entry name" value="TGS-like_dom_sf"/>
</dbReference>
<dbReference type="Gene3D" id="3.40.50.300">
    <property type="entry name" value="P-loop containing nucleotide triphosphate hydrolases"/>
    <property type="match status" value="1"/>
</dbReference>
<dbReference type="EMBL" id="QQRD01000005">
    <property type="protein sequence ID" value="MXR56888.1"/>
    <property type="molecule type" value="Genomic_DNA"/>
</dbReference>
<dbReference type="RefSeq" id="WP_160581410.1">
    <property type="nucleotide sequence ID" value="NZ_QQRC01000009.1"/>
</dbReference>
<dbReference type="InterPro" id="IPR004396">
    <property type="entry name" value="ATPase_YchF/OLA1"/>
</dbReference>
<dbReference type="InterPro" id="IPR027417">
    <property type="entry name" value="P-loop_NTPase"/>
</dbReference>
<gene>
    <name evidence="6" type="primary">ychF</name>
    <name evidence="9" type="ORF">DR094_02640</name>
</gene>
<dbReference type="InterPro" id="IPR012675">
    <property type="entry name" value="Beta-grasp_dom_sf"/>
</dbReference>
<evidence type="ECO:0000256" key="4">
    <source>
        <dbReference type="ARBA" id="ARBA00022840"/>
    </source>
</evidence>
<dbReference type="NCBIfam" id="TIGR00092">
    <property type="entry name" value="redox-regulated ATPase YchF"/>
    <property type="match status" value="1"/>
</dbReference>
<dbReference type="CDD" id="cd01900">
    <property type="entry name" value="YchF"/>
    <property type="match status" value="1"/>
</dbReference>
<comment type="cofactor">
    <cofactor evidence="1">
        <name>Mg(2+)</name>
        <dbReference type="ChEBI" id="CHEBI:18420"/>
    </cofactor>
</comment>
<sequence length="367" mass="41490">MNLKAGLIGLPNVGKSSLFSALTKMQVEIANYPFATIEPNIATVIIRDPRIIQLAKLVNPEKVVFATYSFVDIAGLIKGASTGEGLGNKFLANVRDVDCLVHVVRCFEDSKIIHINNKIDPISDVETINLELIFADLGTIESIITRLQKKVNNTNDKKAKIETELAKKVQAHLQNGKPVRDLDLNSDELLLIKNWQLLSIKPILYVGNLDQKSLKNPRSNPYFSKLTSYLEKENASLIPICILLEQEMSQFTDEEQKMFLNEFELEFSSLDLLALYSFRLLNLATFFTVGKKEVRAWTFKKNTSALDCGGIIHSDFRKKFIRVEIISFEDFVQAGSEKNVKEKGKMRLEGKDYLIQDGEICHFRIGN</sequence>
<feature type="domain" description="OBG-type G" evidence="7">
    <location>
        <begin position="3"/>
        <end position="260"/>
    </location>
</feature>
<dbReference type="InterPro" id="IPR006073">
    <property type="entry name" value="GTP-bd"/>
</dbReference>
<keyword evidence="2" id="KW-0479">Metal-binding</keyword>
<dbReference type="SUPFAM" id="SSF81271">
    <property type="entry name" value="TGS-like"/>
    <property type="match status" value="1"/>
</dbReference>
<evidence type="ECO:0000259" key="7">
    <source>
        <dbReference type="PROSITE" id="PS51710"/>
    </source>
</evidence>
<keyword evidence="4 6" id="KW-0067">ATP-binding</keyword>
<dbReference type="PRINTS" id="PR00326">
    <property type="entry name" value="GTP1OBG"/>
</dbReference>
<dbReference type="Proteomes" id="UP001193441">
    <property type="component" value="Unassembled WGS sequence"/>
</dbReference>
<comment type="caution">
    <text evidence="9">The sequence shown here is derived from an EMBL/GenBank/DDBJ whole genome shotgun (WGS) entry which is preliminary data.</text>
</comment>
<dbReference type="GO" id="GO:0016887">
    <property type="term" value="F:ATP hydrolysis activity"/>
    <property type="evidence" value="ECO:0007669"/>
    <property type="project" value="UniProtKB-UniRule"/>
</dbReference>
<dbReference type="CDD" id="cd04867">
    <property type="entry name" value="TGS_YchF_OLA1"/>
    <property type="match status" value="1"/>
</dbReference>
<dbReference type="Pfam" id="PF01926">
    <property type="entry name" value="MMR_HSR1"/>
    <property type="match status" value="1"/>
</dbReference>
<evidence type="ECO:0000256" key="3">
    <source>
        <dbReference type="ARBA" id="ARBA00022741"/>
    </source>
</evidence>
<evidence type="ECO:0000256" key="1">
    <source>
        <dbReference type="ARBA" id="ARBA00001946"/>
    </source>
</evidence>
<dbReference type="InterPro" id="IPR013029">
    <property type="entry name" value="YchF_C"/>
</dbReference>
<dbReference type="PIRSF" id="PIRSF006641">
    <property type="entry name" value="CHP00092"/>
    <property type="match status" value="1"/>
</dbReference>